<protein>
    <submittedName>
        <fullName evidence="1">Transposase</fullName>
    </submittedName>
</protein>
<feature type="non-terminal residue" evidence="1">
    <location>
        <position position="124"/>
    </location>
</feature>
<evidence type="ECO:0000313" key="1">
    <source>
        <dbReference type="EMBL" id="EQD27226.1"/>
    </source>
</evidence>
<dbReference type="AlphaFoldDB" id="T0XWP0"/>
<gene>
    <name evidence="1" type="ORF">B2A_15304</name>
</gene>
<reference evidence="1" key="2">
    <citation type="journal article" date="2014" name="ISME J.">
        <title>Microbial stratification in low pH oxic and suboxic macroscopic growths along an acid mine drainage.</title>
        <authorList>
            <person name="Mendez-Garcia C."/>
            <person name="Mesa V."/>
            <person name="Sprenger R.R."/>
            <person name="Richter M."/>
            <person name="Diez M.S."/>
            <person name="Solano J."/>
            <person name="Bargiela R."/>
            <person name="Golyshina O.V."/>
            <person name="Manteca A."/>
            <person name="Ramos J.L."/>
            <person name="Gallego J.R."/>
            <person name="Llorente I."/>
            <person name="Martins Dos Santos V.A."/>
            <person name="Jensen O.N."/>
            <person name="Pelaez A.I."/>
            <person name="Sanchez J."/>
            <person name="Ferrer M."/>
        </authorList>
    </citation>
    <scope>NUCLEOTIDE SEQUENCE</scope>
</reference>
<comment type="caution">
    <text evidence="1">The sequence shown here is derived from an EMBL/GenBank/DDBJ whole genome shotgun (WGS) entry which is preliminary data.</text>
</comment>
<sequence length="124" mass="14211">MPDQLLDARRREKFRRHLSWQRGQSARSGGAGKARCEGHYLLRTHLPFQDPAALWKLYVQLSEAEAAFRSLKDDLALRPIYHQLEQRIEALIFTALMSYGRHVSLRAHKAARLGTHPARGARSV</sequence>
<reference evidence="1" key="1">
    <citation type="submission" date="2013-08" db="EMBL/GenBank/DDBJ databases">
        <authorList>
            <person name="Mendez C."/>
            <person name="Richter M."/>
            <person name="Ferrer M."/>
            <person name="Sanchez J."/>
        </authorList>
    </citation>
    <scope>NUCLEOTIDE SEQUENCE</scope>
</reference>
<organism evidence="1">
    <name type="scientific">mine drainage metagenome</name>
    <dbReference type="NCBI Taxonomy" id="410659"/>
    <lineage>
        <taxon>unclassified sequences</taxon>
        <taxon>metagenomes</taxon>
        <taxon>ecological metagenomes</taxon>
    </lineage>
</organism>
<name>T0XWP0_9ZZZZ</name>
<dbReference type="EMBL" id="AUZZ01011136">
    <property type="protein sequence ID" value="EQD27226.1"/>
    <property type="molecule type" value="Genomic_DNA"/>
</dbReference>
<proteinExistence type="predicted"/>
<accession>T0XWP0</accession>